<dbReference type="PATRIC" id="fig|1217668.3.peg.2046"/>
<dbReference type="RefSeq" id="WP_005107854.1">
    <property type="nucleotide sequence ID" value="NZ_KB849836.1"/>
</dbReference>
<comment type="caution">
    <text evidence="3">The sequence shown here is derived from an EMBL/GenBank/DDBJ whole genome shotgun (WGS) entry which is preliminary data.</text>
</comment>
<dbReference type="Pfam" id="PF01755">
    <property type="entry name" value="Glyco_transf_25"/>
    <property type="match status" value="1"/>
</dbReference>
<evidence type="ECO:0000313" key="3">
    <source>
        <dbReference type="EMBL" id="ENW29584.1"/>
    </source>
</evidence>
<evidence type="ECO:0000313" key="4">
    <source>
        <dbReference type="Proteomes" id="UP000018416"/>
    </source>
</evidence>
<gene>
    <name evidence="3" type="ORF">F923_02093</name>
</gene>
<dbReference type="EMBL" id="APQU01000014">
    <property type="protein sequence ID" value="ENW29584.1"/>
    <property type="molecule type" value="Genomic_DNA"/>
</dbReference>
<dbReference type="Proteomes" id="UP000018416">
    <property type="component" value="Unassembled WGS sequence"/>
</dbReference>
<feature type="coiled-coil region" evidence="1">
    <location>
        <begin position="1"/>
        <end position="35"/>
    </location>
</feature>
<keyword evidence="1" id="KW-0175">Coiled coil</keyword>
<dbReference type="AlphaFoldDB" id="N9HK65"/>
<evidence type="ECO:0000256" key="1">
    <source>
        <dbReference type="SAM" id="Coils"/>
    </source>
</evidence>
<reference evidence="3 4" key="1">
    <citation type="submission" date="2013-02" db="EMBL/GenBank/DDBJ databases">
        <title>The Genome Sequence of Acinetobacter lwoffii NIPH 478.</title>
        <authorList>
            <consortium name="The Broad Institute Genome Sequencing Platform"/>
            <consortium name="The Broad Institute Genome Sequencing Center for Infectious Disease"/>
            <person name="Cerqueira G."/>
            <person name="Feldgarden M."/>
            <person name="Courvalin P."/>
            <person name="Perichon B."/>
            <person name="Grillot-Courvalin C."/>
            <person name="Clermont D."/>
            <person name="Rocha E."/>
            <person name="Yoon E.-J."/>
            <person name="Nemec A."/>
            <person name="Walker B."/>
            <person name="Young S.K."/>
            <person name="Zeng Q."/>
            <person name="Gargeya S."/>
            <person name="Fitzgerald M."/>
            <person name="Haas B."/>
            <person name="Abouelleil A."/>
            <person name="Alvarado L."/>
            <person name="Arachchi H.M."/>
            <person name="Berlin A.M."/>
            <person name="Chapman S.B."/>
            <person name="Dewar J."/>
            <person name="Goldberg J."/>
            <person name="Griggs A."/>
            <person name="Gujja S."/>
            <person name="Hansen M."/>
            <person name="Howarth C."/>
            <person name="Imamovic A."/>
            <person name="Larimer J."/>
            <person name="McCowan C."/>
            <person name="Murphy C."/>
            <person name="Neiman D."/>
            <person name="Pearson M."/>
            <person name="Priest M."/>
            <person name="Roberts A."/>
            <person name="Saif S."/>
            <person name="Shea T."/>
            <person name="Sisk P."/>
            <person name="Sykes S."/>
            <person name="Wortman J."/>
            <person name="Nusbaum C."/>
            <person name="Birren B."/>
        </authorList>
    </citation>
    <scope>NUCLEOTIDE SEQUENCE [LARGE SCALE GENOMIC DNA]</scope>
    <source>
        <strain evidence="3 4">NIPH 478</strain>
    </source>
</reference>
<protein>
    <recommendedName>
        <fullName evidence="2">Glycosyl transferase family 25 domain-containing protein</fullName>
    </recommendedName>
</protein>
<accession>N9HK65</accession>
<dbReference type="HOGENOM" id="CLU_071269_1_1_6"/>
<dbReference type="CDD" id="cd06532">
    <property type="entry name" value="Glyco_transf_25"/>
    <property type="match status" value="1"/>
</dbReference>
<organism evidence="3 4">
    <name type="scientific">Acinetobacter lwoffii NIPH 478</name>
    <dbReference type="NCBI Taxonomy" id="1217668"/>
    <lineage>
        <taxon>Bacteria</taxon>
        <taxon>Pseudomonadati</taxon>
        <taxon>Pseudomonadota</taxon>
        <taxon>Gammaproteobacteria</taxon>
        <taxon>Moraxellales</taxon>
        <taxon>Moraxellaceae</taxon>
        <taxon>Acinetobacter</taxon>
    </lineage>
</organism>
<evidence type="ECO:0000259" key="2">
    <source>
        <dbReference type="Pfam" id="PF01755"/>
    </source>
</evidence>
<feature type="domain" description="Glycosyl transferase family 25" evidence="2">
    <location>
        <begin position="2"/>
        <end position="165"/>
    </location>
</feature>
<sequence length="265" mass="30648">MKVLLINLDQSKDRLAQQQAQFKDLELEFERLSAVSIHDFSEDDYKRMAFGGQRLMKQSELACFLSHKKAWDYIVEHNEPCVVLEDDAILVKDFKKILNDLKKFTDIDYINFEVHGRKKTVAKQSTCSIADNDYNLFEIYIDRSGTGGYALYPTGAKILLDFMNKRAIGLSDEFIHSCYELKAYQIEPAALLQSDKCPEYSVPCKYIHESVIAQVKNKLNFDLTASEKSKFKMRRIKTQINLGLRQLKYLGISVKREIVVDSSRF</sequence>
<proteinExistence type="predicted"/>
<dbReference type="InterPro" id="IPR002654">
    <property type="entry name" value="Glyco_trans_25"/>
</dbReference>
<name>N9HK65_ACILW</name>